<reference evidence="1" key="1">
    <citation type="submission" date="2022-11" db="EMBL/GenBank/DDBJ databases">
        <authorList>
            <person name="Kikuchi T."/>
        </authorList>
    </citation>
    <scope>NUCLEOTIDE SEQUENCE</scope>
    <source>
        <strain evidence="1">PS1010</strain>
    </source>
</reference>
<keyword evidence="2" id="KW-1185">Reference proteome</keyword>
<organism evidence="1 2">
    <name type="scientific">Caenorhabditis angaria</name>
    <dbReference type="NCBI Taxonomy" id="860376"/>
    <lineage>
        <taxon>Eukaryota</taxon>
        <taxon>Metazoa</taxon>
        <taxon>Ecdysozoa</taxon>
        <taxon>Nematoda</taxon>
        <taxon>Chromadorea</taxon>
        <taxon>Rhabditida</taxon>
        <taxon>Rhabditina</taxon>
        <taxon>Rhabditomorpha</taxon>
        <taxon>Rhabditoidea</taxon>
        <taxon>Rhabditidae</taxon>
        <taxon>Peloderinae</taxon>
        <taxon>Caenorhabditis</taxon>
    </lineage>
</organism>
<proteinExistence type="predicted"/>
<sequence length="408" mass="47508">MLASSKLSKISKEVSNFIVAQVLDRADILIRNSYRRLTAENETRNEQWQQISEEVVNNFDIPIDADKVKSHFHNRKKVLLARMKESLRLCQNLSIDEKMEEICRKIMFQNENDVKLARICLEVEEEEKLRIDAPSDETAMWNRLLEQTISSPLSMDAPILSKMLAEPTSSRKRGIDTKPTTHLIVDVTSNSELKRLLCVLIDNGFYRFQHVENLKQDQKSVPDVFTEIQKSSVEQVNVDIKLEDDFEEDYGVREGNSEELNNEEDVENNLIDEEEDVKSRLLSLFESKRDEPVVPPNSKRQKTTSTITNAQCEMCESVIRMNTGGSKWNLYEHVILKHSTYRPFKCTECSYEATRKIRVRQHAFSQHNMEIEPLDMTNPEIRKEWLQIMSECFPQHQYGKNTIASKCQ</sequence>
<accession>A0A9P1I876</accession>
<evidence type="ECO:0008006" key="3">
    <source>
        <dbReference type="Google" id="ProtNLM"/>
    </source>
</evidence>
<evidence type="ECO:0000313" key="2">
    <source>
        <dbReference type="Proteomes" id="UP001152747"/>
    </source>
</evidence>
<name>A0A9P1I876_9PELO</name>
<dbReference type="Proteomes" id="UP001152747">
    <property type="component" value="Unassembled WGS sequence"/>
</dbReference>
<gene>
    <name evidence="1" type="ORF">CAMP_LOCUS3909</name>
</gene>
<comment type="caution">
    <text evidence="1">The sequence shown here is derived from an EMBL/GenBank/DDBJ whole genome shotgun (WGS) entry which is preliminary data.</text>
</comment>
<dbReference type="EMBL" id="CANHGI010000002">
    <property type="protein sequence ID" value="CAI5441272.1"/>
    <property type="molecule type" value="Genomic_DNA"/>
</dbReference>
<dbReference type="AlphaFoldDB" id="A0A9P1I876"/>
<evidence type="ECO:0000313" key="1">
    <source>
        <dbReference type="EMBL" id="CAI5441272.1"/>
    </source>
</evidence>
<dbReference type="OrthoDB" id="3561125at2759"/>
<dbReference type="Gene3D" id="3.30.160.60">
    <property type="entry name" value="Classic Zinc Finger"/>
    <property type="match status" value="1"/>
</dbReference>
<protein>
    <recommendedName>
        <fullName evidence="3">C2H2-type domain-containing protein</fullName>
    </recommendedName>
</protein>